<dbReference type="EMBL" id="PJQY01001857">
    <property type="protein sequence ID" value="PQP98903.1"/>
    <property type="molecule type" value="Genomic_DNA"/>
</dbReference>
<dbReference type="GO" id="GO:0030247">
    <property type="term" value="F:polysaccharide binding"/>
    <property type="evidence" value="ECO:0007669"/>
    <property type="project" value="InterPro"/>
</dbReference>
<keyword evidence="11" id="KW-0808">Transferase</keyword>
<evidence type="ECO:0000256" key="6">
    <source>
        <dbReference type="ARBA" id="ARBA00023180"/>
    </source>
</evidence>
<dbReference type="InterPro" id="IPR049883">
    <property type="entry name" value="NOTCH1_EGF-like"/>
</dbReference>
<evidence type="ECO:0000256" key="3">
    <source>
        <dbReference type="ARBA" id="ARBA00022729"/>
    </source>
</evidence>
<keyword evidence="11" id="KW-0418">Kinase</keyword>
<dbReference type="PROSITE" id="PS01186">
    <property type="entry name" value="EGF_2"/>
    <property type="match status" value="1"/>
</dbReference>
<dbReference type="InterPro" id="IPR018097">
    <property type="entry name" value="EGF_Ca-bd_CS"/>
</dbReference>
<keyword evidence="5" id="KW-1015">Disulfide bond</keyword>
<evidence type="ECO:0000256" key="4">
    <source>
        <dbReference type="ARBA" id="ARBA00022737"/>
    </source>
</evidence>
<evidence type="ECO:0000259" key="10">
    <source>
        <dbReference type="PROSITE" id="PS50026"/>
    </source>
</evidence>
<dbReference type="Pfam" id="PF13947">
    <property type="entry name" value="GUB_WAK_bind"/>
    <property type="match status" value="1"/>
</dbReference>
<evidence type="ECO:0000313" key="11">
    <source>
        <dbReference type="EMBL" id="PQP98903.1"/>
    </source>
</evidence>
<dbReference type="SMART" id="SM00181">
    <property type="entry name" value="EGF"/>
    <property type="match status" value="2"/>
</dbReference>
<feature type="chain" id="PRO_5016247467" evidence="9">
    <location>
        <begin position="22"/>
        <end position="364"/>
    </location>
</feature>
<evidence type="ECO:0000256" key="2">
    <source>
        <dbReference type="ARBA" id="ARBA00022536"/>
    </source>
</evidence>
<dbReference type="CDD" id="cd00054">
    <property type="entry name" value="EGF_CA"/>
    <property type="match status" value="1"/>
</dbReference>
<gene>
    <name evidence="11" type="ORF">Pyn_09762</name>
</gene>
<evidence type="ECO:0000256" key="9">
    <source>
        <dbReference type="SAM" id="SignalP"/>
    </source>
</evidence>
<dbReference type="FunFam" id="2.10.25.10:FF:000017">
    <property type="entry name" value="latent-transforming growth factor beta-binding protein 4 isoform X1"/>
    <property type="match status" value="1"/>
</dbReference>
<dbReference type="Proteomes" id="UP000250321">
    <property type="component" value="Unassembled WGS sequence"/>
</dbReference>
<dbReference type="Pfam" id="PF07645">
    <property type="entry name" value="EGF_CA"/>
    <property type="match status" value="1"/>
</dbReference>
<accession>A0A314Y4T7</accession>
<evidence type="ECO:0000256" key="5">
    <source>
        <dbReference type="ARBA" id="ARBA00023157"/>
    </source>
</evidence>
<feature type="domain" description="EGF-like" evidence="10">
    <location>
        <begin position="301"/>
        <end position="341"/>
    </location>
</feature>
<keyword evidence="11" id="KW-0675">Receptor</keyword>
<name>A0A314Y4T7_PRUYE</name>
<evidence type="ECO:0000256" key="1">
    <source>
        <dbReference type="ARBA" id="ARBA00004167"/>
    </source>
</evidence>
<keyword evidence="12" id="KW-1185">Reference proteome</keyword>
<dbReference type="PROSITE" id="PS50026">
    <property type="entry name" value="EGF_3"/>
    <property type="match status" value="1"/>
</dbReference>
<dbReference type="SMART" id="SM00179">
    <property type="entry name" value="EGF_CA"/>
    <property type="match status" value="2"/>
</dbReference>
<feature type="region of interest" description="Disordered" evidence="8">
    <location>
        <begin position="102"/>
        <end position="121"/>
    </location>
</feature>
<keyword evidence="3 9" id="KW-0732">Signal</keyword>
<feature type="signal peptide" evidence="9">
    <location>
        <begin position="1"/>
        <end position="21"/>
    </location>
</feature>
<dbReference type="GO" id="GO:0016301">
    <property type="term" value="F:kinase activity"/>
    <property type="evidence" value="ECO:0007669"/>
    <property type="project" value="UniProtKB-KW"/>
</dbReference>
<keyword evidence="4" id="KW-0677">Repeat</keyword>
<dbReference type="PANTHER" id="PTHR33491">
    <property type="entry name" value="OSJNBA0016N04.9 PROTEIN"/>
    <property type="match status" value="1"/>
</dbReference>
<dbReference type="PROSITE" id="PS01187">
    <property type="entry name" value="EGF_CA"/>
    <property type="match status" value="1"/>
</dbReference>
<dbReference type="InterPro" id="IPR000742">
    <property type="entry name" value="EGF"/>
</dbReference>
<dbReference type="OrthoDB" id="4062651at2759"/>
<sequence>MLLAVLVPAATSVVATTRASARHGGADDGKAAMAKPNCTAKCGNIEIPYPFGIGHGCYFGPQFEITCNGSNPQLMESRVYVTDISLEDGELQTMQLIQRDCYDSQGKPNDTEDQSKGGLSVTPPYTISGAKNILVAVGCDTNAQLVGSRDNQTYTTGCISKCDNNPGGYADSVDKNDTFSGMGCCRTKIHPLMNSLTLKVASYKNHTEVHDFKPCGYAFVLKMDYSTFNKTSFQDLHETHRLPLVLDWQIREESCAFARQNNKTYACKGNNSICKDKPSGYICLCKPGFQGNPYLPDSCKDIDECALNSTLCNHGKCKNKEGNYTCVCDSGYKNLDDITCIKVSSAKPLKISLGTYELELAIYI</sequence>
<evidence type="ECO:0000256" key="7">
    <source>
        <dbReference type="PROSITE-ProRule" id="PRU00076"/>
    </source>
</evidence>
<organism evidence="11 12">
    <name type="scientific">Prunus yedoensis var. nudiflora</name>
    <dbReference type="NCBI Taxonomy" id="2094558"/>
    <lineage>
        <taxon>Eukaryota</taxon>
        <taxon>Viridiplantae</taxon>
        <taxon>Streptophyta</taxon>
        <taxon>Embryophyta</taxon>
        <taxon>Tracheophyta</taxon>
        <taxon>Spermatophyta</taxon>
        <taxon>Magnoliopsida</taxon>
        <taxon>eudicotyledons</taxon>
        <taxon>Gunneridae</taxon>
        <taxon>Pentapetalae</taxon>
        <taxon>rosids</taxon>
        <taxon>fabids</taxon>
        <taxon>Rosales</taxon>
        <taxon>Rosaceae</taxon>
        <taxon>Amygdaloideae</taxon>
        <taxon>Amygdaleae</taxon>
        <taxon>Prunus</taxon>
    </lineage>
</organism>
<comment type="subcellular location">
    <subcellularLocation>
        <location evidence="1">Membrane</location>
        <topology evidence="1">Single-pass membrane protein</topology>
    </subcellularLocation>
</comment>
<reference evidence="11 12" key="1">
    <citation type="submission" date="2018-02" db="EMBL/GenBank/DDBJ databases">
        <title>Draft genome of wild Prunus yedoensis var. nudiflora.</title>
        <authorList>
            <person name="Baek S."/>
            <person name="Kim J.-H."/>
            <person name="Choi K."/>
            <person name="Kim G.-B."/>
            <person name="Cho A."/>
            <person name="Jang H."/>
            <person name="Shin C.-H."/>
            <person name="Yu H.-J."/>
            <person name="Mun J.-H."/>
        </authorList>
    </citation>
    <scope>NUCLEOTIDE SEQUENCE [LARGE SCALE GENOMIC DNA]</scope>
    <source>
        <strain evidence="12">cv. Jeju island</strain>
        <tissue evidence="11">Leaf</tissue>
    </source>
</reference>
<dbReference type="Gene3D" id="2.10.25.10">
    <property type="entry name" value="Laminin"/>
    <property type="match status" value="2"/>
</dbReference>
<dbReference type="STRING" id="2094558.A0A314Y4T7"/>
<dbReference type="PROSITE" id="PS00010">
    <property type="entry name" value="ASX_HYDROXYL"/>
    <property type="match status" value="1"/>
</dbReference>
<comment type="caution">
    <text evidence="7">Lacks conserved residue(s) required for the propagation of feature annotation.</text>
</comment>
<proteinExistence type="predicted"/>
<evidence type="ECO:0000313" key="12">
    <source>
        <dbReference type="Proteomes" id="UP000250321"/>
    </source>
</evidence>
<dbReference type="InterPro" id="IPR001881">
    <property type="entry name" value="EGF-like_Ca-bd_dom"/>
</dbReference>
<keyword evidence="6" id="KW-0325">Glycoprotein</keyword>
<dbReference type="AlphaFoldDB" id="A0A314Y4T7"/>
<dbReference type="InterPro" id="IPR000152">
    <property type="entry name" value="EGF-type_Asp/Asn_hydroxyl_site"/>
</dbReference>
<protein>
    <submittedName>
        <fullName evidence="11">Wall-associated receptor kinase 2</fullName>
    </submittedName>
</protein>
<evidence type="ECO:0000256" key="8">
    <source>
        <dbReference type="SAM" id="MobiDB-lite"/>
    </source>
</evidence>
<dbReference type="SUPFAM" id="SSF57196">
    <property type="entry name" value="EGF/Laminin"/>
    <property type="match status" value="2"/>
</dbReference>
<keyword evidence="2 7" id="KW-0245">EGF-like domain</keyword>
<dbReference type="CDD" id="cd00053">
    <property type="entry name" value="EGF"/>
    <property type="match status" value="1"/>
</dbReference>
<dbReference type="GO" id="GO:0005509">
    <property type="term" value="F:calcium ion binding"/>
    <property type="evidence" value="ECO:0007669"/>
    <property type="project" value="InterPro"/>
</dbReference>
<dbReference type="InterPro" id="IPR025287">
    <property type="entry name" value="WAK_GUB"/>
</dbReference>
<comment type="caution">
    <text evidence="11">The sequence shown here is derived from an EMBL/GenBank/DDBJ whole genome shotgun (WGS) entry which is preliminary data.</text>
</comment>
<dbReference type="GO" id="GO:0016020">
    <property type="term" value="C:membrane"/>
    <property type="evidence" value="ECO:0007669"/>
    <property type="project" value="UniProtKB-SubCell"/>
</dbReference>